<dbReference type="GO" id="GO:0005524">
    <property type="term" value="F:ATP binding"/>
    <property type="evidence" value="ECO:0007669"/>
    <property type="project" value="UniProtKB-KW"/>
</dbReference>
<comment type="subcellular location">
    <subcellularLocation>
        <location evidence="1">Cell membrane</location>
        <topology evidence="1">Peripheral membrane protein</topology>
    </subcellularLocation>
</comment>
<protein>
    <submittedName>
        <fullName evidence="8">ABC transporter ATP-binding protein</fullName>
    </submittedName>
</protein>
<dbReference type="PROSITE" id="PS00211">
    <property type="entry name" value="ABC_TRANSPORTER_1"/>
    <property type="match status" value="1"/>
</dbReference>
<dbReference type="Pfam" id="PF00005">
    <property type="entry name" value="ABC_tran"/>
    <property type="match status" value="1"/>
</dbReference>
<dbReference type="EMBL" id="JBBAYM010000016">
    <property type="protein sequence ID" value="MEI5612330.1"/>
    <property type="molecule type" value="Genomic_DNA"/>
</dbReference>
<proteinExistence type="predicted"/>
<keyword evidence="2" id="KW-0813">Transport</keyword>
<comment type="caution">
    <text evidence="8">The sequence shown here is derived from an EMBL/GenBank/DDBJ whole genome shotgun (WGS) entry which is preliminary data.</text>
</comment>
<dbReference type="Gene3D" id="3.40.50.300">
    <property type="entry name" value="P-loop containing nucleotide triphosphate hydrolases"/>
    <property type="match status" value="1"/>
</dbReference>
<evidence type="ECO:0000256" key="3">
    <source>
        <dbReference type="ARBA" id="ARBA00022741"/>
    </source>
</evidence>
<evidence type="ECO:0000256" key="5">
    <source>
        <dbReference type="ARBA" id="ARBA00023251"/>
    </source>
</evidence>
<evidence type="ECO:0000256" key="4">
    <source>
        <dbReference type="ARBA" id="ARBA00022840"/>
    </source>
</evidence>
<organism evidence="8 9">
    <name type="scientific">Streptomyces brasiliscabiei</name>
    <dbReference type="NCBI Taxonomy" id="2736302"/>
    <lineage>
        <taxon>Bacteria</taxon>
        <taxon>Bacillati</taxon>
        <taxon>Actinomycetota</taxon>
        <taxon>Actinomycetes</taxon>
        <taxon>Kitasatosporales</taxon>
        <taxon>Streptomycetaceae</taxon>
        <taxon>Streptomyces</taxon>
    </lineage>
</organism>
<keyword evidence="3" id="KW-0547">Nucleotide-binding</keyword>
<keyword evidence="4 8" id="KW-0067">ATP-binding</keyword>
<dbReference type="Proteomes" id="UP001365781">
    <property type="component" value="Unassembled WGS sequence"/>
</dbReference>
<feature type="region of interest" description="Disordered" evidence="6">
    <location>
        <begin position="315"/>
        <end position="342"/>
    </location>
</feature>
<keyword evidence="9" id="KW-1185">Reference proteome</keyword>
<dbReference type="InterPro" id="IPR003439">
    <property type="entry name" value="ABC_transporter-like_ATP-bd"/>
</dbReference>
<reference evidence="8 9" key="1">
    <citation type="submission" date="2024-03" db="EMBL/GenBank/DDBJ databases">
        <title>First Report of Pectobacterium brasiliscabiei causing potato scab in china.</title>
        <authorList>
            <person name="Handique U."/>
        </authorList>
    </citation>
    <scope>NUCLEOTIDE SEQUENCE [LARGE SCALE GENOMIC DNA]</scope>
    <source>
        <strain evidence="8 9">ZRIMU1503</strain>
    </source>
</reference>
<dbReference type="PANTHER" id="PTHR42711">
    <property type="entry name" value="ABC TRANSPORTER ATP-BINDING PROTEIN"/>
    <property type="match status" value="1"/>
</dbReference>
<dbReference type="InterPro" id="IPR017871">
    <property type="entry name" value="ABC_transporter-like_CS"/>
</dbReference>
<dbReference type="PANTHER" id="PTHR42711:SF19">
    <property type="entry name" value="DOXORUBICIN RESISTANCE ATP-BINDING PROTEIN DRRA"/>
    <property type="match status" value="1"/>
</dbReference>
<evidence type="ECO:0000313" key="8">
    <source>
        <dbReference type="EMBL" id="MEI5612330.1"/>
    </source>
</evidence>
<dbReference type="InterPro" id="IPR050763">
    <property type="entry name" value="ABC_transporter_ATP-binding"/>
</dbReference>
<evidence type="ECO:0000256" key="2">
    <source>
        <dbReference type="ARBA" id="ARBA00022448"/>
    </source>
</evidence>
<evidence type="ECO:0000259" key="7">
    <source>
        <dbReference type="PROSITE" id="PS50893"/>
    </source>
</evidence>
<evidence type="ECO:0000256" key="6">
    <source>
        <dbReference type="SAM" id="MobiDB-lite"/>
    </source>
</evidence>
<dbReference type="PROSITE" id="PS50893">
    <property type="entry name" value="ABC_TRANSPORTER_2"/>
    <property type="match status" value="1"/>
</dbReference>
<evidence type="ECO:0000256" key="1">
    <source>
        <dbReference type="ARBA" id="ARBA00004202"/>
    </source>
</evidence>
<dbReference type="InterPro" id="IPR027417">
    <property type="entry name" value="P-loop_NTPase"/>
</dbReference>
<keyword evidence="5" id="KW-0046">Antibiotic resistance</keyword>
<evidence type="ECO:0000313" key="9">
    <source>
        <dbReference type="Proteomes" id="UP001365781"/>
    </source>
</evidence>
<dbReference type="SUPFAM" id="SSF52540">
    <property type="entry name" value="P-loop containing nucleoside triphosphate hydrolases"/>
    <property type="match status" value="1"/>
</dbReference>
<dbReference type="InterPro" id="IPR003593">
    <property type="entry name" value="AAA+_ATPase"/>
</dbReference>
<sequence>MSSGSAVVIDDLHKKYRANLALRGVDLEVRTGEVMGLLGPNGAGKTTLVKILTTLLRPDHGHVFVNGWNASKEPEKVRSTIGMAGQYSTVDGLLTGFENLCLLARLRGAGRRTARTVADDLLSRFRLTDVAGRPAGGYSGGMRRRLDLAAALVGSPPLVVLDEPTTGLDPESRLDTWEAVTELVAGGTTILLTTQYLEEADRLADRITVIDRGRVVAEGTSDELKAATGNRLVVCVATDGQLDAAARAAARATGAVPTVDRRARRVEAVTSDGRTALARALAALEGEDVDVLEIGLSRSTLDDVFLGLTGHARHTEPAEHTEHTEHTDSAGHVSHSDREVTR</sequence>
<gene>
    <name evidence="8" type="ORF">WB403_24545</name>
</gene>
<dbReference type="SMART" id="SM00382">
    <property type="entry name" value="AAA"/>
    <property type="match status" value="1"/>
</dbReference>
<name>A0ABU8GGL3_9ACTN</name>
<accession>A0ABU8GGL3</accession>
<feature type="domain" description="ABC transporter" evidence="7">
    <location>
        <begin position="7"/>
        <end position="237"/>
    </location>
</feature>